<keyword evidence="3" id="KW-1185">Reference proteome</keyword>
<keyword evidence="1" id="KW-1133">Transmembrane helix</keyword>
<evidence type="ECO:0000313" key="2">
    <source>
        <dbReference type="EMBL" id="QLG26175.1"/>
    </source>
</evidence>
<feature type="transmembrane region" description="Helical" evidence="1">
    <location>
        <begin position="14"/>
        <end position="37"/>
    </location>
</feature>
<evidence type="ECO:0000313" key="3">
    <source>
        <dbReference type="Proteomes" id="UP000509750"/>
    </source>
</evidence>
<dbReference type="KEGG" id="halg:HUG10_00860"/>
<accession>A0A7D5KJV7</accession>
<sequence length="80" mass="8491">MVPLFGAIPGGPELLIVFLMFGAFGLLIPVGVAYWVYQDATARRNDNATVWAIATVVAGLFAWIVGAPAVALLYVLVGRE</sequence>
<evidence type="ECO:0008006" key="4">
    <source>
        <dbReference type="Google" id="ProtNLM"/>
    </source>
</evidence>
<dbReference type="RefSeq" id="WP_179167750.1">
    <property type="nucleotide sequence ID" value="NZ_CP058529.1"/>
</dbReference>
<dbReference type="AlphaFoldDB" id="A0A7D5KJV7"/>
<dbReference type="GeneID" id="56027339"/>
<name>A0A7D5KJV7_9EURY</name>
<keyword evidence="1" id="KW-0472">Membrane</keyword>
<dbReference type="Proteomes" id="UP000509750">
    <property type="component" value="Chromosome"/>
</dbReference>
<proteinExistence type="predicted"/>
<gene>
    <name evidence="2" type="ORF">HUG10_00860</name>
</gene>
<protein>
    <recommendedName>
        <fullName evidence="4">Cardiolipin synthase N-terminal domain-containing protein</fullName>
    </recommendedName>
</protein>
<feature type="transmembrane region" description="Helical" evidence="1">
    <location>
        <begin position="49"/>
        <end position="77"/>
    </location>
</feature>
<reference evidence="2 3" key="1">
    <citation type="submission" date="2020-07" db="EMBL/GenBank/DDBJ databases">
        <title>Gai3-2, isolated from salt lake.</title>
        <authorList>
            <person name="Cui H."/>
            <person name="Shi X."/>
        </authorList>
    </citation>
    <scope>NUCLEOTIDE SEQUENCE [LARGE SCALE GENOMIC DNA]</scope>
    <source>
        <strain evidence="2 3">Gai3-2</strain>
    </source>
</reference>
<dbReference type="OrthoDB" id="342743at2157"/>
<organism evidence="2 3">
    <name type="scientific">Halorarum halophilum</name>
    <dbReference type="NCBI Taxonomy" id="2743090"/>
    <lineage>
        <taxon>Archaea</taxon>
        <taxon>Methanobacteriati</taxon>
        <taxon>Methanobacteriota</taxon>
        <taxon>Stenosarchaea group</taxon>
        <taxon>Halobacteria</taxon>
        <taxon>Halobacteriales</taxon>
        <taxon>Haloferacaceae</taxon>
        <taxon>Halorarum</taxon>
    </lineage>
</organism>
<keyword evidence="1" id="KW-0812">Transmembrane</keyword>
<evidence type="ECO:0000256" key="1">
    <source>
        <dbReference type="SAM" id="Phobius"/>
    </source>
</evidence>
<dbReference type="EMBL" id="CP058529">
    <property type="protein sequence ID" value="QLG26175.1"/>
    <property type="molecule type" value="Genomic_DNA"/>
</dbReference>